<feature type="domain" description="HTH OST-type" evidence="4">
    <location>
        <begin position="1283"/>
        <end position="1358"/>
    </location>
</feature>
<feature type="compositionally biased region" description="Polar residues" evidence="3">
    <location>
        <begin position="1714"/>
        <end position="1735"/>
    </location>
</feature>
<feature type="compositionally biased region" description="Basic residues" evidence="3">
    <location>
        <begin position="266"/>
        <end position="275"/>
    </location>
</feature>
<dbReference type="InterPro" id="IPR012677">
    <property type="entry name" value="Nucleotide-bd_a/b_plait_sf"/>
</dbReference>
<dbReference type="InterPro" id="IPR024768">
    <property type="entry name" value="Marf1"/>
</dbReference>
<evidence type="ECO:0000256" key="3">
    <source>
        <dbReference type="SAM" id="MobiDB-lite"/>
    </source>
</evidence>
<dbReference type="GO" id="GO:1905762">
    <property type="term" value="F:CCR4-NOT complex binding"/>
    <property type="evidence" value="ECO:0007669"/>
    <property type="project" value="TreeGrafter"/>
</dbReference>
<dbReference type="InterPro" id="IPR025605">
    <property type="entry name" value="OST-HTH/LOTUS_dom"/>
</dbReference>
<feature type="compositionally biased region" description="Polar residues" evidence="3">
    <location>
        <begin position="506"/>
        <end position="518"/>
    </location>
</feature>
<dbReference type="PANTHER" id="PTHR14379:SF3">
    <property type="entry name" value="MEIOSIS REGULATOR AND MRNA STABILITY FACTOR 1"/>
    <property type="match status" value="1"/>
</dbReference>
<feature type="compositionally biased region" description="Basic and acidic residues" evidence="3">
    <location>
        <begin position="255"/>
        <end position="265"/>
    </location>
</feature>
<dbReference type="Pfam" id="PF01936">
    <property type="entry name" value="NYN"/>
    <property type="match status" value="1"/>
</dbReference>
<dbReference type="CDD" id="cd09981">
    <property type="entry name" value="LOTUS_5_Limkain_b1"/>
    <property type="match status" value="1"/>
</dbReference>
<sequence>MTSNLLAPIGVFWDIENCNVPRWKSALTIVKCIREKFFVGRREVEFLCVCDTTKENKQVIQDLNAAQVDVVHINATSKNAADDKLRQSLRRFTDKYPPPAVVLLISSDVNFASDLSDMRHRKGYHVILIHTKHVHEALKLCANEHFLYEDLVQDLPHREPDQSEEGQKELVVVGFPTNQPSKMVENCLKRLSTNCGGRVISVTASYALLRFPSHNDAVRAKKRMTGEQVFSSTIQVDFAVAPTDIPTAQGTISLPDKKDSSPDPKPKRRRYRRSKSREQPKLSPLCHKDQSKRKENTPNGQKLSPKKTNKAVKMTTESPSQVSRTTVSQGDTPVKDDGQSDIKTVVDKFSKDNKSSRQVLLLQQQLYQEGQETPPQARPQSQPTPDNKHSPDTSGFKKGQGHYSMFGQSHDDQLYQQGSSYGYYSHNTWGQNHYQSYSGYYGNNSGYYCNSTGYHGNNNTHNNNMDSQSFYGYNNNSFEKEGGFHPSNPDLNRSFCSSDLVRRPRYNSTNNTYRQHTYNPHKGLDYGPSPPTPYFNQRQSPYNNYAQDRQSPSYHSLDRQSPYQNTSYKATCHLLDRASPYMTAFQPIRSDSPSTTASSPCEQDSLDWDSLVGPVELLISNLDYNISAKEWRKILFTTFHPHVRVLNVHVKAQPDNTSIGMVKVPSKEEARFAISQFHRKKIGYKRIHVTLKNDEGQHPANTTRAEAVTLLLEAKDNTLPLFKFIELFDKRYHRSISVSELYKMRDVIDIREQGGAGRMVYLASRPQQTTPNTEIADGEVQEILEQPVCTIHCPEGSTMYAEAINSCMLPYVKMSIKMLGPQVHSLLQTHDGHMPLMSFPMCYIAEFSSLPISLQSQGGVPLEHLISCVPGIQIQVSASGVKKVQWAENQTSNATDVARPVVSPLLNQQLNQICREMTDLLKQSPQCRMPMSKFIPSYHHFFGRQCRVADYGYSRLKDLFEAIPHIVQVLGTGDRKLLTLSHRAQGRRFTADLTKLLKVQPGKRIGIKALPEAWAKFYNKVWDITEYGMSQLDDLLTEVPPTTAVVIAEGGENVIVIPRKDQSVEEVERTRQFSLEVVDLLRHNPQCRMPFNKFIPAYHHHFGRQCRVSDYGFSKLMDLFEAIPHVVEMEEDSEERMIHLTEPELRKILAEQVVSLLKYQKSECLPLHHLMSTFTCHYGFNIPLYDFNVETEEDLMKKLRHVVKVEMVNRCKYVMLVSKTEMPRLAHHILQLMMDQSGGSLPLVELASRYKSQYGHDCDIKQIKEELLDYVQVIGDDESAVISLTPLQAFARDVRLLLHEQGRLYLTQFERVYKERFGVELKPALFGYPTTLALLQTIPYIANIRGKGPRKYCTLSPEFKAGLPAYKDQEEMRDYVHRPASDTQSSDSGVTDNNPEDDELCVESAARKSQKVDLMSSHQSVEQSMPTRSLDLLSAPVPSAIPSPDLNPEEQQIPNLMTFDITCADIQERIWTLTDNEKRGQKTPLCRTPTSELLNFAAQCLISRPPPPASGGSTPSLDRATTPQLLRKGEQSQAEVTKGEVVDDQGWWKASDSQLTEMMQVFSRKEAPTRQEVDGAGPVRGREPREVCTTDTMLVQSGASASTTSSEKLENSSSQKDNAASFRQSQDIPSAGRVQTSDSQIDLKPASSPDTHIPVSTTKLPSQVSPTKVSTGQVSSALTSTDQVFSTKVSTGQVSTIEVLTGQMSTSLAFTENQSSMTCSPGKQVQTSAPVTMATSPVVGNKKAKKTETTYNKKSKDTVLKHKIVLPKCLPKEKTIKSLTDTACYDSIFRQEPPLDTSSVKSDTSTLSDVSQGSPRKSPRKQRIAARFDNPMEPVSPP</sequence>
<name>A0A210QQ24_MIZYE</name>
<feature type="compositionally biased region" description="Polar residues" evidence="3">
    <location>
        <begin position="1381"/>
        <end position="1393"/>
    </location>
</feature>
<feature type="compositionally biased region" description="Polar residues" evidence="3">
    <location>
        <begin position="315"/>
        <end position="331"/>
    </location>
</feature>
<organism evidence="5 6">
    <name type="scientific">Mizuhopecten yessoensis</name>
    <name type="common">Japanese scallop</name>
    <name type="synonym">Patinopecten yessoensis</name>
    <dbReference type="NCBI Taxonomy" id="6573"/>
    <lineage>
        <taxon>Eukaryota</taxon>
        <taxon>Metazoa</taxon>
        <taxon>Spiralia</taxon>
        <taxon>Lophotrochozoa</taxon>
        <taxon>Mollusca</taxon>
        <taxon>Bivalvia</taxon>
        <taxon>Autobranchia</taxon>
        <taxon>Pteriomorphia</taxon>
        <taxon>Pectinida</taxon>
        <taxon>Pectinoidea</taxon>
        <taxon>Pectinidae</taxon>
        <taxon>Mizuhopecten</taxon>
    </lineage>
</organism>
<feature type="region of interest" description="Disordered" evidence="3">
    <location>
        <begin position="246"/>
        <end position="339"/>
    </location>
</feature>
<dbReference type="Proteomes" id="UP000242188">
    <property type="component" value="Unassembled WGS sequence"/>
</dbReference>
<dbReference type="PANTHER" id="PTHR14379">
    <property type="entry name" value="LIMKAIN B LKAP"/>
    <property type="match status" value="1"/>
</dbReference>
<dbReference type="Gene3D" id="3.30.420.610">
    <property type="entry name" value="LOTUS domain-like"/>
    <property type="match status" value="3"/>
</dbReference>
<dbReference type="GO" id="GO:0003723">
    <property type="term" value="F:RNA binding"/>
    <property type="evidence" value="ECO:0007669"/>
    <property type="project" value="UniProtKB-KW"/>
</dbReference>
<proteinExistence type="predicted"/>
<dbReference type="InterPro" id="IPR041966">
    <property type="entry name" value="LOTUS-like"/>
</dbReference>
<feature type="compositionally biased region" description="Basic and acidic residues" evidence="3">
    <location>
        <begin position="1564"/>
        <end position="1573"/>
    </location>
</feature>
<accession>A0A210QQ24</accession>
<dbReference type="GO" id="GO:0004540">
    <property type="term" value="F:RNA nuclease activity"/>
    <property type="evidence" value="ECO:0007669"/>
    <property type="project" value="InterPro"/>
</dbReference>
<dbReference type="GO" id="GO:0005777">
    <property type="term" value="C:peroxisome"/>
    <property type="evidence" value="ECO:0007669"/>
    <property type="project" value="InterPro"/>
</dbReference>
<feature type="region of interest" description="Disordered" evidence="3">
    <location>
        <begin position="369"/>
        <end position="407"/>
    </location>
</feature>
<dbReference type="Gene3D" id="3.30.70.330">
    <property type="match status" value="2"/>
</dbReference>
<evidence type="ECO:0000256" key="1">
    <source>
        <dbReference type="ARBA" id="ARBA00022737"/>
    </source>
</evidence>
<dbReference type="Pfam" id="PF12872">
    <property type="entry name" value="OST-HTH"/>
    <property type="match status" value="3"/>
</dbReference>
<keyword evidence="2" id="KW-0694">RNA-binding</keyword>
<dbReference type="InterPro" id="IPR045602">
    <property type="entry name" value="MARF1_LOTUS"/>
</dbReference>
<dbReference type="GO" id="GO:0010468">
    <property type="term" value="P:regulation of gene expression"/>
    <property type="evidence" value="ECO:0007669"/>
    <property type="project" value="InterPro"/>
</dbReference>
<feature type="region of interest" description="Disordered" evidence="3">
    <location>
        <begin position="1564"/>
        <end position="1681"/>
    </location>
</feature>
<evidence type="ECO:0000259" key="4">
    <source>
        <dbReference type="PROSITE" id="PS51644"/>
    </source>
</evidence>
<comment type="caution">
    <text evidence="5">The sequence shown here is derived from an EMBL/GenBank/DDBJ whole genome shotgun (WGS) entry which is preliminary data.</text>
</comment>
<feature type="compositionally biased region" description="Polar residues" evidence="3">
    <location>
        <begin position="1648"/>
        <end position="1681"/>
    </location>
</feature>
<dbReference type="Pfam" id="PF11608">
    <property type="entry name" value="RRM_MARF1"/>
    <property type="match status" value="1"/>
</dbReference>
<dbReference type="InterPro" id="IPR035979">
    <property type="entry name" value="RBD_domain_sf"/>
</dbReference>
<feature type="compositionally biased region" description="Polar residues" evidence="3">
    <location>
        <begin position="1796"/>
        <end position="1815"/>
    </location>
</feature>
<gene>
    <name evidence="5" type="ORF">KP79_PYT06463</name>
</gene>
<evidence type="ECO:0000313" key="6">
    <source>
        <dbReference type="Proteomes" id="UP000242188"/>
    </source>
</evidence>
<feature type="region of interest" description="Disordered" evidence="3">
    <location>
        <begin position="1378"/>
        <end position="1397"/>
    </location>
</feature>
<feature type="domain" description="HTH OST-type" evidence="4">
    <location>
        <begin position="1069"/>
        <end position="1144"/>
    </location>
</feature>
<dbReference type="CDD" id="cd08824">
    <property type="entry name" value="LOTUS"/>
    <property type="match status" value="1"/>
</dbReference>
<dbReference type="STRING" id="6573.A0A210QQ24"/>
<feature type="compositionally biased region" description="Polar residues" evidence="3">
    <location>
        <begin position="1589"/>
        <end position="1640"/>
    </location>
</feature>
<dbReference type="EMBL" id="NEDP02002422">
    <property type="protein sequence ID" value="OWF50825.1"/>
    <property type="molecule type" value="Genomic_DNA"/>
</dbReference>
<dbReference type="InterPro" id="IPR021139">
    <property type="entry name" value="NYN"/>
</dbReference>
<keyword evidence="6" id="KW-1185">Reference proteome</keyword>
<feature type="region of interest" description="Disordered" evidence="3">
    <location>
        <begin position="1791"/>
        <end position="1838"/>
    </location>
</feature>
<evidence type="ECO:0000256" key="2">
    <source>
        <dbReference type="ARBA" id="ARBA00022884"/>
    </source>
</evidence>
<evidence type="ECO:0000313" key="5">
    <source>
        <dbReference type="EMBL" id="OWF50825.1"/>
    </source>
</evidence>
<feature type="domain" description="HTH OST-type" evidence="4">
    <location>
        <begin position="985"/>
        <end position="1060"/>
    </location>
</feature>
<dbReference type="OrthoDB" id="549353at2759"/>
<feature type="compositionally biased region" description="Polar residues" evidence="3">
    <location>
        <begin position="534"/>
        <end position="562"/>
    </location>
</feature>
<keyword evidence="1" id="KW-0677">Repeat</keyword>
<feature type="domain" description="HTH OST-type" evidence="4">
    <location>
        <begin position="909"/>
        <end position="984"/>
    </location>
</feature>
<reference evidence="5 6" key="1">
    <citation type="journal article" date="2017" name="Nat. Ecol. Evol.">
        <title>Scallop genome provides insights into evolution of bilaterian karyotype and development.</title>
        <authorList>
            <person name="Wang S."/>
            <person name="Zhang J."/>
            <person name="Jiao W."/>
            <person name="Li J."/>
            <person name="Xun X."/>
            <person name="Sun Y."/>
            <person name="Guo X."/>
            <person name="Huan P."/>
            <person name="Dong B."/>
            <person name="Zhang L."/>
            <person name="Hu X."/>
            <person name="Sun X."/>
            <person name="Wang J."/>
            <person name="Zhao C."/>
            <person name="Wang Y."/>
            <person name="Wang D."/>
            <person name="Huang X."/>
            <person name="Wang R."/>
            <person name="Lv J."/>
            <person name="Li Y."/>
            <person name="Zhang Z."/>
            <person name="Liu B."/>
            <person name="Lu W."/>
            <person name="Hui Y."/>
            <person name="Liang J."/>
            <person name="Zhou Z."/>
            <person name="Hou R."/>
            <person name="Li X."/>
            <person name="Liu Y."/>
            <person name="Li H."/>
            <person name="Ning X."/>
            <person name="Lin Y."/>
            <person name="Zhao L."/>
            <person name="Xing Q."/>
            <person name="Dou J."/>
            <person name="Li Y."/>
            <person name="Mao J."/>
            <person name="Guo H."/>
            <person name="Dou H."/>
            <person name="Li T."/>
            <person name="Mu C."/>
            <person name="Jiang W."/>
            <person name="Fu Q."/>
            <person name="Fu X."/>
            <person name="Miao Y."/>
            <person name="Liu J."/>
            <person name="Yu Q."/>
            <person name="Li R."/>
            <person name="Liao H."/>
            <person name="Li X."/>
            <person name="Kong Y."/>
            <person name="Jiang Z."/>
            <person name="Chourrout D."/>
            <person name="Li R."/>
            <person name="Bao Z."/>
        </authorList>
    </citation>
    <scope>NUCLEOTIDE SEQUENCE [LARGE SCALE GENOMIC DNA]</scope>
    <source>
        <strain evidence="5 6">PY_sf001</strain>
    </source>
</reference>
<feature type="region of interest" description="Disordered" evidence="3">
    <location>
        <begin position="503"/>
        <end position="562"/>
    </location>
</feature>
<feature type="compositionally biased region" description="Basic and acidic residues" evidence="3">
    <location>
        <begin position="276"/>
        <end position="296"/>
    </location>
</feature>
<dbReference type="InterPro" id="IPR034189">
    <property type="entry name" value="MARF1_RRM1"/>
</dbReference>
<feature type="region of interest" description="Disordered" evidence="3">
    <location>
        <begin position="1714"/>
        <end position="1750"/>
    </location>
</feature>
<dbReference type="Pfam" id="PF19687">
    <property type="entry name" value="MARF1_LOTUS"/>
    <property type="match status" value="1"/>
</dbReference>
<dbReference type="SUPFAM" id="SSF54928">
    <property type="entry name" value="RNA-binding domain, RBD"/>
    <property type="match status" value="2"/>
</dbReference>
<dbReference type="CDD" id="cd10910">
    <property type="entry name" value="PIN_limkain_b1_N_like"/>
    <property type="match status" value="1"/>
</dbReference>
<protein>
    <submittedName>
        <fullName evidence="5">Meiosis arrest female protein 1-like</fullName>
    </submittedName>
</protein>
<dbReference type="PROSITE" id="PS51644">
    <property type="entry name" value="HTH_OST"/>
    <property type="match status" value="4"/>
</dbReference>